<gene>
    <name evidence="7" type="ORF">CLV98_103102</name>
</gene>
<evidence type="ECO:0000256" key="4">
    <source>
        <dbReference type="ARBA" id="ARBA00023163"/>
    </source>
</evidence>
<evidence type="ECO:0000256" key="3">
    <source>
        <dbReference type="ARBA" id="ARBA00023082"/>
    </source>
</evidence>
<organism evidence="7 8">
    <name type="scientific">Dyadobacter jejuensis</name>
    <dbReference type="NCBI Taxonomy" id="1082580"/>
    <lineage>
        <taxon>Bacteria</taxon>
        <taxon>Pseudomonadati</taxon>
        <taxon>Bacteroidota</taxon>
        <taxon>Cytophagia</taxon>
        <taxon>Cytophagales</taxon>
        <taxon>Spirosomataceae</taxon>
        <taxon>Dyadobacter</taxon>
    </lineage>
</organism>
<dbReference type="Proteomes" id="UP000245880">
    <property type="component" value="Unassembled WGS sequence"/>
</dbReference>
<dbReference type="Pfam" id="PF04542">
    <property type="entry name" value="Sigma70_r2"/>
    <property type="match status" value="1"/>
</dbReference>
<dbReference type="Gene3D" id="1.10.1740.10">
    <property type="match status" value="1"/>
</dbReference>
<evidence type="ECO:0000313" key="8">
    <source>
        <dbReference type="Proteomes" id="UP000245880"/>
    </source>
</evidence>
<dbReference type="InterPro" id="IPR007627">
    <property type="entry name" value="RNA_pol_sigma70_r2"/>
</dbReference>
<dbReference type="InterPro" id="IPR013325">
    <property type="entry name" value="RNA_pol_sigma_r2"/>
</dbReference>
<accession>A0A316AMD1</accession>
<feature type="domain" description="RNA polymerase sigma factor 70 region 4 type 2" evidence="6">
    <location>
        <begin position="106"/>
        <end position="155"/>
    </location>
</feature>
<dbReference type="SUPFAM" id="SSF88659">
    <property type="entry name" value="Sigma3 and sigma4 domains of RNA polymerase sigma factors"/>
    <property type="match status" value="1"/>
</dbReference>
<dbReference type="NCBIfam" id="TIGR02937">
    <property type="entry name" value="sigma70-ECF"/>
    <property type="match status" value="1"/>
</dbReference>
<keyword evidence="4" id="KW-0804">Transcription</keyword>
<dbReference type="PANTHER" id="PTHR43133:SF45">
    <property type="entry name" value="RNA POLYMERASE ECF-TYPE SIGMA FACTOR"/>
    <property type="match status" value="1"/>
</dbReference>
<dbReference type="GO" id="GO:0006352">
    <property type="term" value="P:DNA-templated transcription initiation"/>
    <property type="evidence" value="ECO:0007669"/>
    <property type="project" value="InterPro"/>
</dbReference>
<protein>
    <submittedName>
        <fullName evidence="7">RNA polymerase sigma-70 factor (ECF subfamily)</fullName>
    </submittedName>
</protein>
<dbReference type="EMBL" id="QGDT01000003">
    <property type="protein sequence ID" value="PWJ58736.1"/>
    <property type="molecule type" value="Genomic_DNA"/>
</dbReference>
<comment type="similarity">
    <text evidence="1">Belongs to the sigma-70 factor family. ECF subfamily.</text>
</comment>
<sequence>MKQEELFLTVLSDHKGILYKVARAYCPDPGHRKDLIQEITLQLWRSFDKYHGKFKYSTWIYKVALNVAISYYRKISKEQERVFSISDSILNFPTDESEDIYQEDIRLLYRFIEGLKPIDKAIMLLYLEEKSHQEMAKIIGISPSNVSTKLHRIKTYLKEQFSQHTA</sequence>
<feature type="domain" description="RNA polymerase sigma-70 region 2" evidence="5">
    <location>
        <begin position="13"/>
        <end position="76"/>
    </location>
</feature>
<keyword evidence="2" id="KW-0805">Transcription regulation</keyword>
<dbReference type="Pfam" id="PF08281">
    <property type="entry name" value="Sigma70_r4_2"/>
    <property type="match status" value="1"/>
</dbReference>
<dbReference type="GO" id="GO:0016987">
    <property type="term" value="F:sigma factor activity"/>
    <property type="evidence" value="ECO:0007669"/>
    <property type="project" value="UniProtKB-KW"/>
</dbReference>
<name>A0A316AMD1_9BACT</name>
<keyword evidence="8" id="KW-1185">Reference proteome</keyword>
<dbReference type="InterPro" id="IPR013324">
    <property type="entry name" value="RNA_pol_sigma_r3/r4-like"/>
</dbReference>
<dbReference type="AlphaFoldDB" id="A0A316AMD1"/>
<dbReference type="SUPFAM" id="SSF88946">
    <property type="entry name" value="Sigma2 domain of RNA polymerase sigma factors"/>
    <property type="match status" value="1"/>
</dbReference>
<dbReference type="InterPro" id="IPR014284">
    <property type="entry name" value="RNA_pol_sigma-70_dom"/>
</dbReference>
<evidence type="ECO:0000256" key="2">
    <source>
        <dbReference type="ARBA" id="ARBA00023015"/>
    </source>
</evidence>
<keyword evidence="3" id="KW-0731">Sigma factor</keyword>
<proteinExistence type="inferred from homology"/>
<dbReference type="Gene3D" id="1.10.10.10">
    <property type="entry name" value="Winged helix-like DNA-binding domain superfamily/Winged helix DNA-binding domain"/>
    <property type="match status" value="1"/>
</dbReference>
<evidence type="ECO:0000259" key="6">
    <source>
        <dbReference type="Pfam" id="PF08281"/>
    </source>
</evidence>
<comment type="caution">
    <text evidence="7">The sequence shown here is derived from an EMBL/GenBank/DDBJ whole genome shotgun (WGS) entry which is preliminary data.</text>
</comment>
<dbReference type="InterPro" id="IPR036388">
    <property type="entry name" value="WH-like_DNA-bd_sf"/>
</dbReference>
<evidence type="ECO:0000256" key="1">
    <source>
        <dbReference type="ARBA" id="ARBA00010641"/>
    </source>
</evidence>
<dbReference type="InterPro" id="IPR013249">
    <property type="entry name" value="RNA_pol_sigma70_r4_t2"/>
</dbReference>
<dbReference type="GO" id="GO:0003677">
    <property type="term" value="F:DNA binding"/>
    <property type="evidence" value="ECO:0007669"/>
    <property type="project" value="InterPro"/>
</dbReference>
<dbReference type="InterPro" id="IPR039425">
    <property type="entry name" value="RNA_pol_sigma-70-like"/>
</dbReference>
<evidence type="ECO:0000313" key="7">
    <source>
        <dbReference type="EMBL" id="PWJ58736.1"/>
    </source>
</evidence>
<dbReference type="PANTHER" id="PTHR43133">
    <property type="entry name" value="RNA POLYMERASE ECF-TYPE SIGMA FACTO"/>
    <property type="match status" value="1"/>
</dbReference>
<evidence type="ECO:0000259" key="5">
    <source>
        <dbReference type="Pfam" id="PF04542"/>
    </source>
</evidence>
<reference evidence="7 8" key="1">
    <citation type="submission" date="2018-03" db="EMBL/GenBank/DDBJ databases">
        <title>Genomic Encyclopedia of Archaeal and Bacterial Type Strains, Phase II (KMG-II): from individual species to whole genera.</title>
        <authorList>
            <person name="Goeker M."/>
        </authorList>
    </citation>
    <scope>NUCLEOTIDE SEQUENCE [LARGE SCALE GENOMIC DNA]</scope>
    <source>
        <strain evidence="7 8">DSM 100346</strain>
    </source>
</reference>